<protein>
    <recommendedName>
        <fullName evidence="2">Uroporphyrinogen decarboxylase (URO-D) domain-containing protein</fullName>
    </recommendedName>
</protein>
<proteinExistence type="predicted"/>
<accession>X1ISH8</accession>
<reference evidence="1" key="1">
    <citation type="journal article" date="2014" name="Front. Microbiol.">
        <title>High frequency of phylogenetically diverse reductive dehalogenase-homologous genes in deep subseafloor sedimentary metagenomes.</title>
        <authorList>
            <person name="Kawai M."/>
            <person name="Futagami T."/>
            <person name="Toyoda A."/>
            <person name="Takaki Y."/>
            <person name="Nishi S."/>
            <person name="Hori S."/>
            <person name="Arai W."/>
            <person name="Tsubouchi T."/>
            <person name="Morono Y."/>
            <person name="Uchiyama I."/>
            <person name="Ito T."/>
            <person name="Fujiyama A."/>
            <person name="Inagaki F."/>
            <person name="Takami H."/>
        </authorList>
    </citation>
    <scope>NUCLEOTIDE SEQUENCE</scope>
    <source>
        <strain evidence="1">Expedition CK06-06</strain>
    </source>
</reference>
<organism evidence="1">
    <name type="scientific">marine sediment metagenome</name>
    <dbReference type="NCBI Taxonomy" id="412755"/>
    <lineage>
        <taxon>unclassified sequences</taxon>
        <taxon>metagenomes</taxon>
        <taxon>ecological metagenomes</taxon>
    </lineage>
</organism>
<dbReference type="EMBL" id="BARU01041086">
    <property type="protein sequence ID" value="GAH84682.1"/>
    <property type="molecule type" value="Genomic_DNA"/>
</dbReference>
<evidence type="ECO:0008006" key="2">
    <source>
        <dbReference type="Google" id="ProtNLM"/>
    </source>
</evidence>
<dbReference type="InterPro" id="IPR038071">
    <property type="entry name" value="UROD/MetE-like_sf"/>
</dbReference>
<dbReference type="AlphaFoldDB" id="X1ISH8"/>
<evidence type="ECO:0000313" key="1">
    <source>
        <dbReference type="EMBL" id="GAH84682.1"/>
    </source>
</evidence>
<name>X1ISH8_9ZZZZ</name>
<dbReference type="Gene3D" id="3.20.20.210">
    <property type="match status" value="1"/>
</dbReference>
<dbReference type="SUPFAM" id="SSF51726">
    <property type="entry name" value="UROD/MetE-like"/>
    <property type="match status" value="1"/>
</dbReference>
<feature type="non-terminal residue" evidence="1">
    <location>
        <position position="1"/>
    </location>
</feature>
<gene>
    <name evidence="1" type="ORF">S03H2_63411</name>
</gene>
<sequence>IKQRVKRYIEACKDWKKILLYLCNVGANTPPENLEAVIDAVQEYGQYK</sequence>
<comment type="caution">
    <text evidence="1">The sequence shown here is derived from an EMBL/GenBank/DDBJ whole genome shotgun (WGS) entry which is preliminary data.</text>
</comment>